<evidence type="ECO:0008006" key="7">
    <source>
        <dbReference type="Google" id="ProtNLM"/>
    </source>
</evidence>
<sequence length="444" mass="49457">MKKRSSRLFLMMVVSVLFLFSVIACSNKQSNGDKDSTDNGNSNSKEKVEITFWHNWETGPSGESIEKSVQKFNETHPDIVVKPVYVAPDGGDSVSSKLVTAVAGGNPPDVMLASRYGIAEYKEALEPIGELAAKDGITEDNFYKWAWGEASYEGELLALPYDGTARALFYNKEHFREAGLDPENPPTTIEELEIAAEKLTKKENGKYTRFGFIPWFGEGWLYSWGWAFGGEFVDNDNVVTANDPKIVDALKWETDFAEKFGIKDVTSFVSSAGTNATNPFFTGQLSMMVTGNWMLSQIEEYAPDLDYGVTYIPTPSGEDFNTFVGGRVLLIPKGVKNLDASWEFVKWMCATEEGQSFKKITGEFAAMPEVNEKLYADDPSQDIFLEVLPNGKYRPVVLAGNMMWDELAKAPDLVMNKQGTPQEILDGITEKINKEIENKKAQLE</sequence>
<gene>
    <name evidence="5" type="ORF">A6K24_22865</name>
</gene>
<name>A0A179SXJ2_9BACI</name>
<evidence type="ECO:0000256" key="1">
    <source>
        <dbReference type="ARBA" id="ARBA00008520"/>
    </source>
</evidence>
<dbReference type="EMBL" id="LWSG01000016">
    <property type="protein sequence ID" value="OAS85988.1"/>
    <property type="molecule type" value="Genomic_DNA"/>
</dbReference>
<feature type="signal peptide" evidence="4">
    <location>
        <begin position="1"/>
        <end position="24"/>
    </location>
</feature>
<dbReference type="Proteomes" id="UP000078534">
    <property type="component" value="Unassembled WGS sequence"/>
</dbReference>
<protein>
    <recommendedName>
        <fullName evidence="7">ABC transporter substrate-binding protein</fullName>
    </recommendedName>
</protein>
<dbReference type="PANTHER" id="PTHR30061:SF50">
    <property type="entry name" value="MALTOSE_MALTODEXTRIN-BINDING PERIPLASMIC PROTEIN"/>
    <property type="match status" value="1"/>
</dbReference>
<dbReference type="PROSITE" id="PS51257">
    <property type="entry name" value="PROKAR_LIPOPROTEIN"/>
    <property type="match status" value="1"/>
</dbReference>
<dbReference type="GO" id="GO:1901982">
    <property type="term" value="F:maltose binding"/>
    <property type="evidence" value="ECO:0007669"/>
    <property type="project" value="TreeGrafter"/>
</dbReference>
<keyword evidence="3 4" id="KW-0732">Signal</keyword>
<dbReference type="InterPro" id="IPR006059">
    <property type="entry name" value="SBP"/>
</dbReference>
<organism evidence="5 6">
    <name type="scientific">Metabacillus litoralis</name>
    <dbReference type="NCBI Taxonomy" id="152268"/>
    <lineage>
        <taxon>Bacteria</taxon>
        <taxon>Bacillati</taxon>
        <taxon>Bacillota</taxon>
        <taxon>Bacilli</taxon>
        <taxon>Bacillales</taxon>
        <taxon>Bacillaceae</taxon>
        <taxon>Metabacillus</taxon>
    </lineage>
</organism>
<accession>A0A179SXJ2</accession>
<evidence type="ECO:0000313" key="6">
    <source>
        <dbReference type="Proteomes" id="UP000078534"/>
    </source>
</evidence>
<comment type="similarity">
    <text evidence="1">Belongs to the bacterial solute-binding protein 1 family.</text>
</comment>
<dbReference type="CDD" id="cd14748">
    <property type="entry name" value="PBP2_UgpB"/>
    <property type="match status" value="1"/>
</dbReference>
<comment type="caution">
    <text evidence="5">The sequence shown here is derived from an EMBL/GenBank/DDBJ whole genome shotgun (WGS) entry which is preliminary data.</text>
</comment>
<keyword evidence="6" id="KW-1185">Reference proteome</keyword>
<dbReference type="Gene3D" id="3.40.190.10">
    <property type="entry name" value="Periplasmic binding protein-like II"/>
    <property type="match status" value="2"/>
</dbReference>
<dbReference type="OrthoDB" id="9795467at2"/>
<evidence type="ECO:0000256" key="3">
    <source>
        <dbReference type="ARBA" id="ARBA00022729"/>
    </source>
</evidence>
<dbReference type="RefSeq" id="WP_083964629.1">
    <property type="nucleotide sequence ID" value="NZ_LWSG01000016.1"/>
</dbReference>
<dbReference type="Pfam" id="PF01547">
    <property type="entry name" value="SBP_bac_1"/>
    <property type="match status" value="1"/>
</dbReference>
<evidence type="ECO:0000256" key="4">
    <source>
        <dbReference type="SAM" id="SignalP"/>
    </source>
</evidence>
<dbReference type="AlphaFoldDB" id="A0A179SXJ2"/>
<reference evidence="6" key="1">
    <citation type="submission" date="2016-04" db="EMBL/GenBank/DDBJ databases">
        <authorList>
            <person name="Lyu Z."/>
            <person name="Lyu W."/>
        </authorList>
    </citation>
    <scope>NUCLEOTIDE SEQUENCE [LARGE SCALE GENOMIC DNA]</scope>
    <source>
        <strain evidence="6">C44</strain>
    </source>
</reference>
<proteinExistence type="inferred from homology"/>
<dbReference type="STRING" id="152268.A6K24_22865"/>
<feature type="chain" id="PRO_5039046117" description="ABC transporter substrate-binding protein" evidence="4">
    <location>
        <begin position="25"/>
        <end position="444"/>
    </location>
</feature>
<dbReference type="GO" id="GO:0055052">
    <property type="term" value="C:ATP-binding cassette (ABC) transporter complex, substrate-binding subunit-containing"/>
    <property type="evidence" value="ECO:0007669"/>
    <property type="project" value="TreeGrafter"/>
</dbReference>
<dbReference type="PANTHER" id="PTHR30061">
    <property type="entry name" value="MALTOSE-BINDING PERIPLASMIC PROTEIN"/>
    <property type="match status" value="1"/>
</dbReference>
<keyword evidence="2" id="KW-0813">Transport</keyword>
<evidence type="ECO:0000313" key="5">
    <source>
        <dbReference type="EMBL" id="OAS85988.1"/>
    </source>
</evidence>
<dbReference type="GO" id="GO:0015768">
    <property type="term" value="P:maltose transport"/>
    <property type="evidence" value="ECO:0007669"/>
    <property type="project" value="TreeGrafter"/>
</dbReference>
<evidence type="ECO:0000256" key="2">
    <source>
        <dbReference type="ARBA" id="ARBA00022448"/>
    </source>
</evidence>
<dbReference type="SUPFAM" id="SSF53850">
    <property type="entry name" value="Periplasmic binding protein-like II"/>
    <property type="match status" value="1"/>
</dbReference>
<dbReference type="GO" id="GO:0042956">
    <property type="term" value="P:maltodextrin transmembrane transport"/>
    <property type="evidence" value="ECO:0007669"/>
    <property type="project" value="TreeGrafter"/>
</dbReference>